<proteinExistence type="predicted"/>
<comment type="caution">
    <text evidence="1">The sequence shown here is derived from an EMBL/GenBank/DDBJ whole genome shotgun (WGS) entry which is preliminary data.</text>
</comment>
<reference evidence="1" key="1">
    <citation type="submission" date="2013-11" db="EMBL/GenBank/DDBJ databases">
        <title>Genome sequence of the fusiform rust pathogen reveals effectors for host alternation and coevolution with pine.</title>
        <authorList>
            <consortium name="DOE Joint Genome Institute"/>
            <person name="Smith K."/>
            <person name="Pendleton A."/>
            <person name="Kubisiak T."/>
            <person name="Anderson C."/>
            <person name="Salamov A."/>
            <person name="Aerts A."/>
            <person name="Riley R."/>
            <person name="Clum A."/>
            <person name="Lindquist E."/>
            <person name="Ence D."/>
            <person name="Campbell M."/>
            <person name="Kronenberg Z."/>
            <person name="Feau N."/>
            <person name="Dhillon B."/>
            <person name="Hamelin R."/>
            <person name="Burleigh J."/>
            <person name="Smith J."/>
            <person name="Yandell M."/>
            <person name="Nelson C."/>
            <person name="Grigoriev I."/>
            <person name="Davis J."/>
        </authorList>
    </citation>
    <scope>NUCLEOTIDE SEQUENCE</scope>
    <source>
        <strain evidence="1">G11</strain>
    </source>
</reference>
<gene>
    <name evidence="1" type="ORF">CROQUDRAFT_201026</name>
</gene>
<dbReference type="Proteomes" id="UP000886653">
    <property type="component" value="Unassembled WGS sequence"/>
</dbReference>
<sequence length="143" mass="17117">MMIRLVHYTYASCMENYFTSFWSCIDIHFTSFRSCIEVHFTSFCFRVDIHFTSFCSRIDIHFTFFWSFIEIHFTCFWSCIEIHLTGFWLPEYITGGSFFFPLKPRHQPELLVVSISGQRKHFSQTFKIYMANTKSFAFKLGAL</sequence>
<organism evidence="1 2">
    <name type="scientific">Cronartium quercuum f. sp. fusiforme G11</name>
    <dbReference type="NCBI Taxonomy" id="708437"/>
    <lineage>
        <taxon>Eukaryota</taxon>
        <taxon>Fungi</taxon>
        <taxon>Dikarya</taxon>
        <taxon>Basidiomycota</taxon>
        <taxon>Pucciniomycotina</taxon>
        <taxon>Pucciniomycetes</taxon>
        <taxon>Pucciniales</taxon>
        <taxon>Coleosporiaceae</taxon>
        <taxon>Cronartium</taxon>
    </lineage>
</organism>
<keyword evidence="2" id="KW-1185">Reference proteome</keyword>
<evidence type="ECO:0000313" key="1">
    <source>
        <dbReference type="EMBL" id="KAG0143103.1"/>
    </source>
</evidence>
<dbReference type="EMBL" id="MU167328">
    <property type="protein sequence ID" value="KAG0143103.1"/>
    <property type="molecule type" value="Genomic_DNA"/>
</dbReference>
<protein>
    <submittedName>
        <fullName evidence="1">Uncharacterized protein</fullName>
    </submittedName>
</protein>
<evidence type="ECO:0000313" key="2">
    <source>
        <dbReference type="Proteomes" id="UP000886653"/>
    </source>
</evidence>
<dbReference type="AlphaFoldDB" id="A0A9P6NFL0"/>
<accession>A0A9P6NFL0</accession>
<name>A0A9P6NFL0_9BASI</name>